<protein>
    <submittedName>
        <fullName evidence="8">Defensin-like protein 184</fullName>
    </submittedName>
</protein>
<dbReference type="AlphaFoldDB" id="A0A6J1A8H2"/>
<dbReference type="GO" id="GO:0031640">
    <property type="term" value="P:killing of cells of another organism"/>
    <property type="evidence" value="ECO:0007669"/>
    <property type="project" value="UniProtKB-KW"/>
</dbReference>
<dbReference type="Proteomes" id="UP000504621">
    <property type="component" value="Unplaced"/>
</dbReference>
<keyword evidence="4" id="KW-0611">Plant defense</keyword>
<organism evidence="7 8">
    <name type="scientific">Herrania umbratica</name>
    <dbReference type="NCBI Taxonomy" id="108875"/>
    <lineage>
        <taxon>Eukaryota</taxon>
        <taxon>Viridiplantae</taxon>
        <taxon>Streptophyta</taxon>
        <taxon>Embryophyta</taxon>
        <taxon>Tracheophyta</taxon>
        <taxon>Spermatophyta</taxon>
        <taxon>Magnoliopsida</taxon>
        <taxon>eudicotyledons</taxon>
        <taxon>Gunneridae</taxon>
        <taxon>Pentapetalae</taxon>
        <taxon>rosids</taxon>
        <taxon>malvids</taxon>
        <taxon>Malvales</taxon>
        <taxon>Malvaceae</taxon>
        <taxon>Byttnerioideae</taxon>
        <taxon>Herrania</taxon>
    </lineage>
</organism>
<gene>
    <name evidence="8" type="primary">LOC110415644</name>
</gene>
<proteinExistence type="inferred from homology"/>
<keyword evidence="7" id="KW-1185">Reference proteome</keyword>
<dbReference type="Pfam" id="PF25052">
    <property type="entry name" value="AtDEF-like"/>
    <property type="match status" value="1"/>
</dbReference>
<evidence type="ECO:0000256" key="6">
    <source>
        <dbReference type="SAM" id="SignalP"/>
    </source>
</evidence>
<dbReference type="OrthoDB" id="1612940at2759"/>
<evidence type="ECO:0000256" key="5">
    <source>
        <dbReference type="ARBA" id="ARBA00023157"/>
    </source>
</evidence>
<sequence>MVKLSTFLFLLVLLVFIPDGERVPKAEAKDCHKVWNCKGENRCWEDCRNRYNGMGLCDLYTAPSVPKQCFCAYKC</sequence>
<dbReference type="InterPro" id="IPR010851">
    <property type="entry name" value="DEFL"/>
</dbReference>
<evidence type="ECO:0000313" key="7">
    <source>
        <dbReference type="Proteomes" id="UP000504621"/>
    </source>
</evidence>
<keyword evidence="2" id="KW-0929">Antimicrobial</keyword>
<dbReference type="RefSeq" id="XP_021283019.1">
    <property type="nucleotide sequence ID" value="XM_021427344.1"/>
</dbReference>
<feature type="chain" id="PRO_5026970692" evidence="6">
    <location>
        <begin position="23"/>
        <end position="75"/>
    </location>
</feature>
<evidence type="ECO:0000256" key="1">
    <source>
        <dbReference type="ARBA" id="ARBA00006722"/>
    </source>
</evidence>
<evidence type="ECO:0000313" key="8">
    <source>
        <dbReference type="RefSeq" id="XP_021283019.1"/>
    </source>
</evidence>
<accession>A0A6J1A8H2</accession>
<keyword evidence="6" id="KW-0732">Signal</keyword>
<dbReference type="PANTHER" id="PTHR33830:SF30">
    <property type="entry name" value="DEFENSIN-LIKE PROTEIN 184-RELATED"/>
    <property type="match status" value="1"/>
</dbReference>
<dbReference type="PANTHER" id="PTHR33830">
    <property type="entry name" value="DEFENSIN-LIKE PROTEIN 184-RELATED"/>
    <property type="match status" value="1"/>
</dbReference>
<name>A0A6J1A8H2_9ROSI</name>
<dbReference type="GO" id="GO:0050832">
    <property type="term" value="P:defense response to fungus"/>
    <property type="evidence" value="ECO:0007669"/>
    <property type="project" value="UniProtKB-KW"/>
</dbReference>
<reference evidence="8" key="1">
    <citation type="submission" date="2025-08" db="UniProtKB">
        <authorList>
            <consortium name="RefSeq"/>
        </authorList>
    </citation>
    <scope>IDENTIFICATION</scope>
    <source>
        <tissue evidence="8">Leaf</tissue>
    </source>
</reference>
<evidence type="ECO:0000256" key="4">
    <source>
        <dbReference type="ARBA" id="ARBA00022821"/>
    </source>
</evidence>
<evidence type="ECO:0000256" key="3">
    <source>
        <dbReference type="ARBA" id="ARBA00022577"/>
    </source>
</evidence>
<keyword evidence="5" id="KW-1015">Disulfide bond</keyword>
<feature type="signal peptide" evidence="6">
    <location>
        <begin position="1"/>
        <end position="22"/>
    </location>
</feature>
<comment type="similarity">
    <text evidence="1">Belongs to the DEFL family.</text>
</comment>
<keyword evidence="3" id="KW-0295">Fungicide</keyword>
<dbReference type="GeneID" id="110415644"/>
<evidence type="ECO:0000256" key="2">
    <source>
        <dbReference type="ARBA" id="ARBA00022529"/>
    </source>
</evidence>